<dbReference type="EMBL" id="OBQC01000006">
    <property type="protein sequence ID" value="SOC39898.1"/>
    <property type="molecule type" value="Genomic_DNA"/>
</dbReference>
<evidence type="ECO:0000313" key="2">
    <source>
        <dbReference type="Proteomes" id="UP000219252"/>
    </source>
</evidence>
<dbReference type="OrthoDB" id="9925841at2"/>
<dbReference type="RefSeq" id="WP_097149558.1">
    <property type="nucleotide sequence ID" value="NZ_OBQC01000006.1"/>
</dbReference>
<proteinExistence type="predicted"/>
<dbReference type="AlphaFoldDB" id="A0A285UEU0"/>
<keyword evidence="2" id="KW-1185">Reference proteome</keyword>
<organism evidence="1 2">
    <name type="scientific">Ureibacillus acetophenoni</name>
    <dbReference type="NCBI Taxonomy" id="614649"/>
    <lineage>
        <taxon>Bacteria</taxon>
        <taxon>Bacillati</taxon>
        <taxon>Bacillota</taxon>
        <taxon>Bacilli</taxon>
        <taxon>Bacillales</taxon>
        <taxon>Caryophanaceae</taxon>
        <taxon>Ureibacillus</taxon>
    </lineage>
</organism>
<evidence type="ECO:0000313" key="1">
    <source>
        <dbReference type="EMBL" id="SOC39898.1"/>
    </source>
</evidence>
<gene>
    <name evidence="1" type="ORF">SAMN05877842_106176</name>
</gene>
<protein>
    <submittedName>
        <fullName evidence="1">Uncharacterized protein</fullName>
    </submittedName>
</protein>
<name>A0A285UEU0_9BACL</name>
<accession>A0A285UEU0</accession>
<reference evidence="2" key="1">
    <citation type="submission" date="2017-08" db="EMBL/GenBank/DDBJ databases">
        <authorList>
            <person name="Varghese N."/>
            <person name="Submissions S."/>
        </authorList>
    </citation>
    <scope>NUCLEOTIDE SEQUENCE [LARGE SCALE GENOMIC DNA]</scope>
    <source>
        <strain evidence="2">JC23</strain>
    </source>
</reference>
<dbReference type="Proteomes" id="UP000219252">
    <property type="component" value="Unassembled WGS sequence"/>
</dbReference>
<sequence length="67" mass="7726">MMIIIKKDDVVILRIKGPSTPSGSEGKPRDIEYDIGDIDRWEDDGGRNPGTRSGQFRWYVDVSYYFL</sequence>